<sequence>MVPEGREDTQAAEAVGGSGEQVHEYVVDRVRDVTRGGKIVFDAPGGGVDTGLRRLIPVTYDVVLDQPEVKETGEDK</sequence>
<dbReference type="RefSeq" id="WP_306858526.1">
    <property type="nucleotide sequence ID" value="NZ_JAUSRB010000001.1"/>
</dbReference>
<dbReference type="Proteomes" id="UP001230426">
    <property type="component" value="Unassembled WGS sequence"/>
</dbReference>
<name>A0ABT9R0M0_9ACTN</name>
<keyword evidence="3" id="KW-1185">Reference proteome</keyword>
<gene>
    <name evidence="2" type="ORF">J2S55_001735</name>
</gene>
<proteinExistence type="predicted"/>
<dbReference type="EMBL" id="JAUSRB010000001">
    <property type="protein sequence ID" value="MDP9862476.1"/>
    <property type="molecule type" value="Genomic_DNA"/>
</dbReference>
<evidence type="ECO:0000256" key="1">
    <source>
        <dbReference type="SAM" id="MobiDB-lite"/>
    </source>
</evidence>
<evidence type="ECO:0000313" key="2">
    <source>
        <dbReference type="EMBL" id="MDP9862476.1"/>
    </source>
</evidence>
<evidence type="ECO:0000313" key="3">
    <source>
        <dbReference type="Proteomes" id="UP001230426"/>
    </source>
</evidence>
<comment type="caution">
    <text evidence="2">The sequence shown here is derived from an EMBL/GenBank/DDBJ whole genome shotgun (WGS) entry which is preliminary data.</text>
</comment>
<accession>A0ABT9R0M0</accession>
<reference evidence="2 3" key="1">
    <citation type="submission" date="2023-07" db="EMBL/GenBank/DDBJ databases">
        <title>Sequencing the genomes of 1000 actinobacteria strains.</title>
        <authorList>
            <person name="Klenk H.-P."/>
        </authorList>
    </citation>
    <scope>NUCLEOTIDE SEQUENCE [LARGE SCALE GENOMIC DNA]</scope>
    <source>
        <strain evidence="2 3">DSM 44109</strain>
    </source>
</reference>
<feature type="region of interest" description="Disordered" evidence="1">
    <location>
        <begin position="1"/>
        <end position="20"/>
    </location>
</feature>
<organism evidence="2 3">
    <name type="scientific">Streptosporangium brasiliense</name>
    <dbReference type="NCBI Taxonomy" id="47480"/>
    <lineage>
        <taxon>Bacteria</taxon>
        <taxon>Bacillati</taxon>
        <taxon>Actinomycetota</taxon>
        <taxon>Actinomycetes</taxon>
        <taxon>Streptosporangiales</taxon>
        <taxon>Streptosporangiaceae</taxon>
        <taxon>Streptosporangium</taxon>
    </lineage>
</organism>
<protein>
    <submittedName>
        <fullName evidence="2">Uncharacterized protein</fullName>
    </submittedName>
</protein>